<keyword evidence="2" id="KW-1185">Reference proteome</keyword>
<dbReference type="Proteomes" id="UP001524473">
    <property type="component" value="Unassembled WGS sequence"/>
</dbReference>
<gene>
    <name evidence="1" type="ORF">NE695_06105</name>
</gene>
<reference evidence="1 2" key="1">
    <citation type="submission" date="2022-06" db="EMBL/GenBank/DDBJ databases">
        <title>Isolation of gut microbiota from human fecal samples.</title>
        <authorList>
            <person name="Pamer E.G."/>
            <person name="Barat B."/>
            <person name="Waligurski E."/>
            <person name="Medina S."/>
            <person name="Paddock L."/>
            <person name="Mostad J."/>
        </authorList>
    </citation>
    <scope>NUCLEOTIDE SEQUENCE [LARGE SCALE GENOMIC DNA]</scope>
    <source>
        <strain evidence="1 2">DFI.9.73</strain>
    </source>
</reference>
<dbReference type="SUPFAM" id="SSF52833">
    <property type="entry name" value="Thioredoxin-like"/>
    <property type="match status" value="1"/>
</dbReference>
<accession>A0ABT1RYY1</accession>
<comment type="caution">
    <text evidence="1">The sequence shown here is derived from an EMBL/GenBank/DDBJ whole genome shotgun (WGS) entry which is preliminary data.</text>
</comment>
<organism evidence="1 2">
    <name type="scientific">Neglectibacter timonensis</name>
    <dbReference type="NCBI Taxonomy" id="1776382"/>
    <lineage>
        <taxon>Bacteria</taxon>
        <taxon>Bacillati</taxon>
        <taxon>Bacillota</taxon>
        <taxon>Clostridia</taxon>
        <taxon>Eubacteriales</taxon>
        <taxon>Oscillospiraceae</taxon>
        <taxon>Neglectibacter</taxon>
    </lineage>
</organism>
<protein>
    <submittedName>
        <fullName evidence="1">Redoxin domain-containing protein</fullName>
    </submittedName>
</protein>
<name>A0ABT1RYY1_9FIRM</name>
<dbReference type="RefSeq" id="WP_066864958.1">
    <property type="nucleotide sequence ID" value="NZ_CABKVV010000014.1"/>
</dbReference>
<dbReference type="EMBL" id="JANFZH010000010">
    <property type="protein sequence ID" value="MCQ4839490.1"/>
    <property type="molecule type" value="Genomic_DNA"/>
</dbReference>
<dbReference type="Gene3D" id="3.40.30.10">
    <property type="entry name" value="Glutaredoxin"/>
    <property type="match status" value="1"/>
</dbReference>
<sequence length="187" mass="20603">MKLQNRHLKIRPYLLYGFAALVLLVFLGKNTAAYEAHLTDVRNSAGPPLPVGAEVPEFSMEDSDGAILESSQLPETSTLVLAIVGCPYAQAALSDLNAKEGVENVYAVYIGVGSKEDQEKFEEFTRNYENLHIMLDHKNSVKWSFRTDSYPTTFTLKGGKIVQKEVGYLGGVTAVEDGGEKDEMRNP</sequence>
<evidence type="ECO:0000313" key="2">
    <source>
        <dbReference type="Proteomes" id="UP001524473"/>
    </source>
</evidence>
<proteinExistence type="predicted"/>
<evidence type="ECO:0000313" key="1">
    <source>
        <dbReference type="EMBL" id="MCQ4839490.1"/>
    </source>
</evidence>
<dbReference type="GeneID" id="90532761"/>
<dbReference type="InterPro" id="IPR036249">
    <property type="entry name" value="Thioredoxin-like_sf"/>
</dbReference>